<dbReference type="InterPro" id="IPR000182">
    <property type="entry name" value="GNAT_dom"/>
</dbReference>
<dbReference type="Gene3D" id="3.40.630.30">
    <property type="match status" value="1"/>
</dbReference>
<dbReference type="SUPFAM" id="SSF55729">
    <property type="entry name" value="Acyl-CoA N-acyltransferases (Nat)"/>
    <property type="match status" value="1"/>
</dbReference>
<organism evidence="2 3">
    <name type="scientific">Streptomyces sp. 900105245</name>
    <dbReference type="NCBI Taxonomy" id="3154379"/>
    <lineage>
        <taxon>Bacteria</taxon>
        <taxon>Bacillati</taxon>
        <taxon>Actinomycetota</taxon>
        <taxon>Actinomycetes</taxon>
        <taxon>Kitasatosporales</taxon>
        <taxon>Streptomycetaceae</taxon>
        <taxon>Streptomyces</taxon>
    </lineage>
</organism>
<proteinExistence type="predicted"/>
<gene>
    <name evidence="2" type="ORF">ABT272_08485</name>
</gene>
<evidence type="ECO:0000313" key="3">
    <source>
        <dbReference type="Proteomes" id="UP001470023"/>
    </source>
</evidence>
<dbReference type="PROSITE" id="PS51186">
    <property type="entry name" value="GNAT"/>
    <property type="match status" value="1"/>
</dbReference>
<feature type="domain" description="N-acetyltransferase" evidence="1">
    <location>
        <begin position="120"/>
        <end position="275"/>
    </location>
</feature>
<evidence type="ECO:0000313" key="2">
    <source>
        <dbReference type="EMBL" id="MER6427771.1"/>
    </source>
</evidence>
<dbReference type="InterPro" id="IPR016181">
    <property type="entry name" value="Acyl_CoA_acyltransferase"/>
</dbReference>
<comment type="caution">
    <text evidence="2">The sequence shown here is derived from an EMBL/GenBank/DDBJ whole genome shotgun (WGS) entry which is preliminary data.</text>
</comment>
<reference evidence="2 3" key="1">
    <citation type="submission" date="2024-06" db="EMBL/GenBank/DDBJ databases">
        <title>The Natural Products Discovery Center: Release of the First 8490 Sequenced Strains for Exploring Actinobacteria Biosynthetic Diversity.</title>
        <authorList>
            <person name="Kalkreuter E."/>
            <person name="Kautsar S.A."/>
            <person name="Yang D."/>
            <person name="Bader C.D."/>
            <person name="Teijaro C.N."/>
            <person name="Fluegel L."/>
            <person name="Davis C.M."/>
            <person name="Simpson J.R."/>
            <person name="Lauterbach L."/>
            <person name="Steele A.D."/>
            <person name="Gui C."/>
            <person name="Meng S."/>
            <person name="Li G."/>
            <person name="Viehrig K."/>
            <person name="Ye F."/>
            <person name="Su P."/>
            <person name="Kiefer A.F."/>
            <person name="Nichols A."/>
            <person name="Cepeda A.J."/>
            <person name="Yan W."/>
            <person name="Fan B."/>
            <person name="Jiang Y."/>
            <person name="Adhikari A."/>
            <person name="Zheng C.-J."/>
            <person name="Schuster L."/>
            <person name="Cowan T.M."/>
            <person name="Smanski M.J."/>
            <person name="Chevrette M.G."/>
            <person name="De Carvalho L.P.S."/>
            <person name="Shen B."/>
        </authorList>
    </citation>
    <scope>NUCLEOTIDE SEQUENCE [LARGE SCALE GENOMIC DNA]</scope>
    <source>
        <strain evidence="2 3">NPDC001166</strain>
    </source>
</reference>
<accession>A0ABV1U223</accession>
<name>A0ABV1U223_9ACTN</name>
<dbReference type="RefSeq" id="WP_352063171.1">
    <property type="nucleotide sequence ID" value="NZ_JBEPAZ010000005.1"/>
</dbReference>
<protein>
    <recommendedName>
        <fullName evidence="1">N-acetyltransferase domain-containing protein</fullName>
    </recommendedName>
</protein>
<dbReference type="EMBL" id="JBEPAZ010000005">
    <property type="protein sequence ID" value="MER6427771.1"/>
    <property type="molecule type" value="Genomic_DNA"/>
</dbReference>
<dbReference type="Proteomes" id="UP001470023">
    <property type="component" value="Unassembled WGS sequence"/>
</dbReference>
<sequence>MIPAGPGPQDADPAYLAACRDAGLLVDTGAGHCVLGATQDPLSGRAYCLVEYAHPAPVTTEAAEALRRYATAVHPHTGGVLLRTGPGVRLGVPWTPHLTYLRHDPPTEADGSGGDAVSDVVIRAAGPEHQGRIRAWLADAFEAGAAQQNAPVRRGDAEVQADAVMAAPGRSSLVAVAGGAPAGHATLLPFTDEVTGTDYLELFDTLVAEPFDVRAVTARLVEASLARAARAGVPLLGNVVHGGATGTTEHGSRIVASLHGRGWRTEHVYWHAPNPTDTART</sequence>
<keyword evidence="3" id="KW-1185">Reference proteome</keyword>
<evidence type="ECO:0000259" key="1">
    <source>
        <dbReference type="PROSITE" id="PS51186"/>
    </source>
</evidence>